<gene>
    <name evidence="1" type="ORF">OWV82_002654</name>
</gene>
<evidence type="ECO:0000313" key="2">
    <source>
        <dbReference type="Proteomes" id="UP001164539"/>
    </source>
</evidence>
<dbReference type="EMBL" id="CM051394">
    <property type="protein sequence ID" value="KAJ4729954.1"/>
    <property type="molecule type" value="Genomic_DNA"/>
</dbReference>
<name>A0ACC1Z2V8_MELAZ</name>
<comment type="caution">
    <text evidence="1">The sequence shown here is derived from an EMBL/GenBank/DDBJ whole genome shotgun (WGS) entry which is preliminary data.</text>
</comment>
<keyword evidence="2" id="KW-1185">Reference proteome</keyword>
<sequence length="272" mass="30652">MVSYPSWAVLDARIMSWLLGSVEPHIVTNLRAHRYAQSIWNYLQRVYHQDNDACRFQLEHAIAMFQHGSLSIQDYYSAFMTLWHEYTDLVTADVPVAALKTIQNLHNTSQRGQFLMKLRPEYESVCSSLLNRSLVPSLDLCFGELLREEQRVSTQVILEQSHGSSGTATMAYVAQGRGPPVTFKNLQCFCCKEYGHIAANCPKKYCFYCKKNGHIIKECRIRPQNRQAQAFQTSVIVPPAATSAAHGSSSSASSDLAPLQQLTAPLKWCNKC</sequence>
<dbReference type="Proteomes" id="UP001164539">
    <property type="component" value="Chromosome 1"/>
</dbReference>
<reference evidence="1 2" key="1">
    <citation type="journal article" date="2023" name="Science">
        <title>Complex scaffold remodeling in plant triterpene biosynthesis.</title>
        <authorList>
            <person name="De La Pena R."/>
            <person name="Hodgson H."/>
            <person name="Liu J.C."/>
            <person name="Stephenson M.J."/>
            <person name="Martin A.C."/>
            <person name="Owen C."/>
            <person name="Harkess A."/>
            <person name="Leebens-Mack J."/>
            <person name="Jimenez L.E."/>
            <person name="Osbourn A."/>
            <person name="Sattely E.S."/>
        </authorList>
    </citation>
    <scope>NUCLEOTIDE SEQUENCE [LARGE SCALE GENOMIC DNA]</scope>
    <source>
        <strain evidence="2">cv. JPN11</strain>
        <tissue evidence="1">Leaf</tissue>
    </source>
</reference>
<accession>A0ACC1Z2V8</accession>
<proteinExistence type="predicted"/>
<evidence type="ECO:0000313" key="1">
    <source>
        <dbReference type="EMBL" id="KAJ4729954.1"/>
    </source>
</evidence>
<protein>
    <submittedName>
        <fullName evidence="1">Uncharacterized protein</fullName>
    </submittedName>
</protein>
<organism evidence="1 2">
    <name type="scientific">Melia azedarach</name>
    <name type="common">Chinaberry tree</name>
    <dbReference type="NCBI Taxonomy" id="155640"/>
    <lineage>
        <taxon>Eukaryota</taxon>
        <taxon>Viridiplantae</taxon>
        <taxon>Streptophyta</taxon>
        <taxon>Embryophyta</taxon>
        <taxon>Tracheophyta</taxon>
        <taxon>Spermatophyta</taxon>
        <taxon>Magnoliopsida</taxon>
        <taxon>eudicotyledons</taxon>
        <taxon>Gunneridae</taxon>
        <taxon>Pentapetalae</taxon>
        <taxon>rosids</taxon>
        <taxon>malvids</taxon>
        <taxon>Sapindales</taxon>
        <taxon>Meliaceae</taxon>
        <taxon>Melia</taxon>
    </lineage>
</organism>